<dbReference type="EMBL" id="PTJC01000006">
    <property type="protein sequence ID" value="PPK85830.1"/>
    <property type="molecule type" value="Genomic_DNA"/>
</dbReference>
<keyword evidence="1" id="KW-0472">Membrane</keyword>
<organism evidence="3 4">
    <name type="scientific">Neolewinella xylanilytica</name>
    <dbReference type="NCBI Taxonomy" id="1514080"/>
    <lineage>
        <taxon>Bacteria</taxon>
        <taxon>Pseudomonadati</taxon>
        <taxon>Bacteroidota</taxon>
        <taxon>Saprospiria</taxon>
        <taxon>Saprospirales</taxon>
        <taxon>Lewinellaceae</taxon>
        <taxon>Neolewinella</taxon>
    </lineage>
</organism>
<keyword evidence="1" id="KW-1133">Transmembrane helix</keyword>
<feature type="transmembrane region" description="Helical" evidence="1">
    <location>
        <begin position="6"/>
        <end position="26"/>
    </location>
</feature>
<dbReference type="InterPro" id="IPR024163">
    <property type="entry name" value="Aerotolerance_reg_N"/>
</dbReference>
<dbReference type="AlphaFoldDB" id="A0A2S6I3T9"/>
<keyword evidence="1" id="KW-0812">Transmembrane</keyword>
<gene>
    <name evidence="3" type="ORF">CLV84_2737</name>
</gene>
<dbReference type="NCBIfam" id="TIGR02226">
    <property type="entry name" value="two_anch"/>
    <property type="match status" value="1"/>
</dbReference>
<dbReference type="PANTHER" id="PTHR37464:SF1">
    <property type="entry name" value="BLL2463 PROTEIN"/>
    <property type="match status" value="1"/>
</dbReference>
<dbReference type="Proteomes" id="UP000237662">
    <property type="component" value="Unassembled WGS sequence"/>
</dbReference>
<evidence type="ECO:0000313" key="3">
    <source>
        <dbReference type="EMBL" id="PPK85830.1"/>
    </source>
</evidence>
<keyword evidence="4" id="KW-1185">Reference proteome</keyword>
<dbReference type="Gene3D" id="3.40.50.880">
    <property type="match status" value="1"/>
</dbReference>
<name>A0A2S6I3T9_9BACT</name>
<protein>
    <submittedName>
        <fullName evidence="3">Putative membrane protein (TIGR02226 family)</fullName>
    </submittedName>
</protein>
<evidence type="ECO:0000256" key="1">
    <source>
        <dbReference type="SAM" id="Phobius"/>
    </source>
</evidence>
<evidence type="ECO:0000313" key="4">
    <source>
        <dbReference type="Proteomes" id="UP000237662"/>
    </source>
</evidence>
<feature type="transmembrane region" description="Helical" evidence="1">
    <location>
        <begin position="648"/>
        <end position="670"/>
    </location>
</feature>
<dbReference type="OrthoDB" id="9810200at2"/>
<dbReference type="InterPro" id="IPR029062">
    <property type="entry name" value="Class_I_gatase-like"/>
</dbReference>
<dbReference type="Pfam" id="PF07584">
    <property type="entry name" value="BatA"/>
    <property type="match status" value="1"/>
</dbReference>
<dbReference type="SUPFAM" id="SSF52317">
    <property type="entry name" value="Class I glutamine amidotransferase-like"/>
    <property type="match status" value="1"/>
</dbReference>
<feature type="domain" description="Aerotolerance regulator N-terminal" evidence="2">
    <location>
        <begin position="1"/>
        <end position="76"/>
    </location>
</feature>
<dbReference type="RefSeq" id="WP_104420312.1">
    <property type="nucleotide sequence ID" value="NZ_PTJC01000006.1"/>
</dbReference>
<dbReference type="InterPro" id="IPR011933">
    <property type="entry name" value="Double_TM_dom"/>
</dbReference>
<proteinExistence type="predicted"/>
<sequence length="672" mass="74874">MSFLYPSFLWALTLVAVPVIIHLFYFRRFRKVYFSNVRFLQEVKEETSMRSRLRNLLVLLLRCLAVIALVIAFAQPFIPVNEGILQGRKAISVYVDNSFSMAAESDRAPLLQVARDRARDIVAAYGPEDRFQVLTNAFSGRNQRLVGQQEALDAIDEIRASPESRRLSRVVDRQTAVLNTGNVENRISYLISDFQRNITDLEGSDTTLAINLVPLKAVQERNVAIDSAWFDAPVPQLNQNNLLLVRVRNYGDENLDNVRLSSSYLGQNKPEGTLGIPAGGSIVDSVYLNISQPGSGSAQLRITDYPVEFDDVYELAFRTIDRVRVLHIDGDNLPDRNLSAALQLGVFEATTVNAQNIDYGSLGNYELLILTDLTSMASGLGEQLRQYLRNGGNVLLFPPTGVDLTSYNAFLSALPADELEPYQEQSREVSGLNDEEFIFEGVYQGRQNALNLPATQANYPLTRYGSRQQEALLTYRDGSTALAKYTIGDGNLYLNSAPLDAETNNLGLNAEVFIPMLYKMGISSGRRRPLAYVIGQDEVIETSRRQSSAEIVYKLRGPGGEFIPQQRTIGGRVALSLGGQVPEAGVYELVIDEETVESFAFNYDRTESDLTYSTDAALASIPGVTVLDANSQAALVDDIRERTEGRSLWRYFIWATLIFLLAEALVLRFWKT</sequence>
<evidence type="ECO:0000259" key="2">
    <source>
        <dbReference type="Pfam" id="PF07584"/>
    </source>
</evidence>
<dbReference type="CDD" id="cd03143">
    <property type="entry name" value="A4_beta-galactosidase_middle_domain"/>
    <property type="match status" value="1"/>
</dbReference>
<reference evidence="3 4" key="1">
    <citation type="submission" date="2018-02" db="EMBL/GenBank/DDBJ databases">
        <title>Genomic Encyclopedia of Archaeal and Bacterial Type Strains, Phase II (KMG-II): from individual species to whole genera.</title>
        <authorList>
            <person name="Goeker M."/>
        </authorList>
    </citation>
    <scope>NUCLEOTIDE SEQUENCE [LARGE SCALE GENOMIC DNA]</scope>
    <source>
        <strain evidence="3 4">DSM 29526</strain>
    </source>
</reference>
<accession>A0A2S6I3T9</accession>
<feature type="transmembrane region" description="Helical" evidence="1">
    <location>
        <begin position="56"/>
        <end position="78"/>
    </location>
</feature>
<comment type="caution">
    <text evidence="3">The sequence shown here is derived from an EMBL/GenBank/DDBJ whole genome shotgun (WGS) entry which is preliminary data.</text>
</comment>
<dbReference type="PANTHER" id="PTHR37464">
    <property type="entry name" value="BLL2463 PROTEIN"/>
    <property type="match status" value="1"/>
</dbReference>